<dbReference type="Proteomes" id="UP000757232">
    <property type="component" value="Unassembled WGS sequence"/>
</dbReference>
<comment type="subcellular location">
    <subcellularLocation>
        <location evidence="1 7">Nucleus</location>
    </subcellularLocation>
</comment>
<keyword evidence="4 7" id="KW-0804">Transcription</keyword>
<feature type="compositionally biased region" description="Low complexity" evidence="8">
    <location>
        <begin position="31"/>
        <end position="45"/>
    </location>
</feature>
<dbReference type="EMBL" id="LNZH02000206">
    <property type="protein sequence ID" value="OCB85872.1"/>
    <property type="molecule type" value="Genomic_DNA"/>
</dbReference>
<dbReference type="GO" id="GO:0005673">
    <property type="term" value="C:transcription factor TFIIE complex"/>
    <property type="evidence" value="ECO:0007669"/>
    <property type="project" value="UniProtKB-UniRule"/>
</dbReference>
<comment type="similarity">
    <text evidence="7">Belongs to the TFIIE beta subunit family.</text>
</comment>
<dbReference type="GO" id="GO:0001097">
    <property type="term" value="F:TFIIH-class transcription factor complex binding"/>
    <property type="evidence" value="ECO:0007669"/>
    <property type="project" value="TreeGrafter"/>
</dbReference>
<evidence type="ECO:0000256" key="5">
    <source>
        <dbReference type="ARBA" id="ARBA00023242"/>
    </source>
</evidence>
<dbReference type="PANTHER" id="PTHR12716">
    <property type="entry name" value="TRANSCRIPTION INITIATION FACTOR IIE, BETA SUBUNIT"/>
    <property type="match status" value="1"/>
</dbReference>
<feature type="compositionally biased region" description="Basic residues" evidence="8">
    <location>
        <begin position="272"/>
        <end position="286"/>
    </location>
</feature>
<keyword evidence="2 7" id="KW-0805">Transcription regulation</keyword>
<dbReference type="AlphaFoldDB" id="A0A9Q5HTT5"/>
<evidence type="ECO:0000256" key="7">
    <source>
        <dbReference type="PIRNR" id="PIRNR016398"/>
    </source>
</evidence>
<sequence length="308" mass="34397">MSALARDAAAFKSSLQRQDFTSWHSNSSLRTGSTVGSTAATTSSTPADSNKKKRPKQNIVYSQPADTGTGTDINTQIVYAVDHLKHNGNPMRLQDLAIVTNTPLDTNPALLQRFKAHDRVVHDPKTDLYSYRHDFTFRNKAALLTEIQRHTRRGGGLSVRALKDSWKDAPQAIEELEAEGEVLVTRTSKDQQMRMVFWNEIKPIEGTGGMPVDQEFRDLWHKLKVPPDADIIRALSQGSSLTDLFLFCLVNPWIAEGLKATEGETIIPKTSPTKKKGRKSGPRQRPVRITNVHLKGDIDLSRDYTPTK</sequence>
<dbReference type="OrthoDB" id="3907302at2759"/>
<proteinExistence type="inferred from homology"/>
<protein>
    <recommendedName>
        <fullName evidence="7">Transcription initiation factor IIE subunit beta</fullName>
    </recommendedName>
</protein>
<comment type="subunit">
    <text evidence="7">Tetramer of two alpha and two beta chains.</text>
</comment>
<feature type="region of interest" description="Disordered" evidence="8">
    <location>
        <begin position="1"/>
        <end position="67"/>
    </location>
</feature>
<dbReference type="InterPro" id="IPR003166">
    <property type="entry name" value="TFIIE_bsu_DNA-bd"/>
</dbReference>
<evidence type="ECO:0000313" key="10">
    <source>
        <dbReference type="EMBL" id="OCB85872.1"/>
    </source>
</evidence>
<comment type="caution">
    <text evidence="10">The sequence shown here is derived from an EMBL/GenBank/DDBJ whole genome shotgun (WGS) entry which is preliminary data.</text>
</comment>
<evidence type="ECO:0000256" key="3">
    <source>
        <dbReference type="ARBA" id="ARBA00023125"/>
    </source>
</evidence>
<evidence type="ECO:0000256" key="4">
    <source>
        <dbReference type="ARBA" id="ARBA00023163"/>
    </source>
</evidence>
<dbReference type="InterPro" id="IPR016656">
    <property type="entry name" value="TFIIE-bsu"/>
</dbReference>
<evidence type="ECO:0000256" key="1">
    <source>
        <dbReference type="ARBA" id="ARBA00004123"/>
    </source>
</evidence>
<gene>
    <name evidence="10" type="ORF">A7U60_g7004</name>
</gene>
<comment type="function">
    <text evidence="6 7">Recruits TFIIH to the initiation complex and stimulates the RNA polymerase II C-terminal domain kinase and DNA-dependent ATPase activities of TFIIH. Both TFIIH and TFIIE are required for promoter clearance by RNA polymerase.</text>
</comment>
<feature type="domain" description="TFIIE beta" evidence="9">
    <location>
        <begin position="61"/>
        <end position="138"/>
    </location>
</feature>
<organism evidence="10 11">
    <name type="scientific">Sanghuangporus baumii</name>
    <name type="common">Phellinus baumii</name>
    <dbReference type="NCBI Taxonomy" id="108892"/>
    <lineage>
        <taxon>Eukaryota</taxon>
        <taxon>Fungi</taxon>
        <taxon>Dikarya</taxon>
        <taxon>Basidiomycota</taxon>
        <taxon>Agaricomycotina</taxon>
        <taxon>Agaricomycetes</taxon>
        <taxon>Hymenochaetales</taxon>
        <taxon>Hymenochaetaceae</taxon>
        <taxon>Sanghuangporus</taxon>
    </lineage>
</organism>
<evidence type="ECO:0000313" key="11">
    <source>
        <dbReference type="Proteomes" id="UP000757232"/>
    </source>
</evidence>
<evidence type="ECO:0000256" key="8">
    <source>
        <dbReference type="SAM" id="MobiDB-lite"/>
    </source>
</evidence>
<dbReference type="GO" id="GO:0003677">
    <property type="term" value="F:DNA binding"/>
    <property type="evidence" value="ECO:0007669"/>
    <property type="project" value="UniProtKB-UniRule"/>
</dbReference>
<keyword evidence="3 7" id="KW-0238">DNA-binding</keyword>
<dbReference type="PIRSF" id="PIRSF016398">
    <property type="entry name" value="TFIIE-beta"/>
    <property type="match status" value="1"/>
</dbReference>
<feature type="compositionally biased region" description="Polar residues" evidence="8">
    <location>
        <begin position="13"/>
        <end position="30"/>
    </location>
</feature>
<evidence type="ECO:0000256" key="2">
    <source>
        <dbReference type="ARBA" id="ARBA00023015"/>
    </source>
</evidence>
<dbReference type="CDD" id="cd07977">
    <property type="entry name" value="TFIIE_beta_winged_helix"/>
    <property type="match status" value="1"/>
</dbReference>
<dbReference type="PROSITE" id="PS51351">
    <property type="entry name" value="TFIIE_BETA_C"/>
    <property type="match status" value="1"/>
</dbReference>
<evidence type="ECO:0000256" key="6">
    <source>
        <dbReference type="ARBA" id="ARBA00025581"/>
    </source>
</evidence>
<keyword evidence="5 7" id="KW-0539">Nucleus</keyword>
<dbReference type="GO" id="GO:0006367">
    <property type="term" value="P:transcription initiation at RNA polymerase II promoter"/>
    <property type="evidence" value="ECO:0007669"/>
    <property type="project" value="UniProtKB-UniRule"/>
</dbReference>
<evidence type="ECO:0000259" key="9">
    <source>
        <dbReference type="PROSITE" id="PS51351"/>
    </source>
</evidence>
<dbReference type="InterPro" id="IPR040501">
    <property type="entry name" value="TFA2_Winged_2"/>
</dbReference>
<keyword evidence="11" id="KW-1185">Reference proteome</keyword>
<dbReference type="PANTHER" id="PTHR12716:SF8">
    <property type="entry name" value="TRANSCRIPTION INITIATION FACTOR IIE SUBUNIT BETA"/>
    <property type="match status" value="1"/>
</dbReference>
<reference evidence="10" key="1">
    <citation type="submission" date="2016-06" db="EMBL/GenBank/DDBJ databases">
        <title>Draft Genome sequence of the fungus Inonotus baumii.</title>
        <authorList>
            <person name="Zhu H."/>
            <person name="Lin W."/>
        </authorList>
    </citation>
    <scope>NUCLEOTIDE SEQUENCE</scope>
    <source>
        <strain evidence="10">821</strain>
    </source>
</reference>
<name>A0A9Q5HTT5_SANBA</name>
<dbReference type="Pfam" id="PF22254">
    <property type="entry name" value="TFA2_E-tether"/>
    <property type="match status" value="1"/>
</dbReference>
<accession>A0A9Q5HTT5</accession>
<dbReference type="Pfam" id="PF02186">
    <property type="entry name" value="TFIIE_beta"/>
    <property type="match status" value="1"/>
</dbReference>
<dbReference type="Pfam" id="PF18121">
    <property type="entry name" value="TFA2_Winged_2"/>
    <property type="match status" value="1"/>
</dbReference>
<feature type="region of interest" description="Disordered" evidence="8">
    <location>
        <begin position="265"/>
        <end position="287"/>
    </location>
</feature>
<dbReference type="InterPro" id="IPR054600">
    <property type="entry name" value="TFA2_E-tether"/>
</dbReference>